<feature type="compositionally biased region" description="Low complexity" evidence="6">
    <location>
        <begin position="1"/>
        <end position="10"/>
    </location>
</feature>
<dbReference type="SUPFAM" id="SSF48334">
    <property type="entry name" value="DNA repair protein MutS, domain III"/>
    <property type="match status" value="1"/>
</dbReference>
<dbReference type="EMBL" id="OU963862">
    <property type="protein sequence ID" value="CAH0380547.1"/>
    <property type="molecule type" value="Genomic_DNA"/>
</dbReference>
<keyword evidence="3" id="KW-0067">ATP-binding</keyword>
<dbReference type="Pfam" id="PF00488">
    <property type="entry name" value="MutS_V"/>
    <property type="match status" value="1"/>
</dbReference>
<dbReference type="InterPro" id="IPR007861">
    <property type="entry name" value="DNA_mismatch_repair_MutS_clamp"/>
</dbReference>
<dbReference type="CDD" id="cd03243">
    <property type="entry name" value="ABC_MutS_homologs"/>
    <property type="match status" value="1"/>
</dbReference>
<dbReference type="InterPro" id="IPR045076">
    <property type="entry name" value="MutS"/>
</dbReference>
<dbReference type="FunFam" id="3.40.50.300:FF:000870">
    <property type="entry name" value="MutS protein homolog 4"/>
    <property type="match status" value="1"/>
</dbReference>
<feature type="region of interest" description="Disordered" evidence="6">
    <location>
        <begin position="1326"/>
        <end position="1366"/>
    </location>
</feature>
<evidence type="ECO:0000256" key="6">
    <source>
        <dbReference type="SAM" id="MobiDB-lite"/>
    </source>
</evidence>
<evidence type="ECO:0000313" key="8">
    <source>
        <dbReference type="EMBL" id="CAH0380547.1"/>
    </source>
</evidence>
<accession>A0A9N9ZYW8</accession>
<dbReference type="GO" id="GO:0007131">
    <property type="term" value="P:reciprocal meiotic recombination"/>
    <property type="evidence" value="ECO:0007669"/>
    <property type="project" value="TreeGrafter"/>
</dbReference>
<sequence length="1366" mass="153063">MNQVNNNKNNSKQEDRKLMHPVVNPVFAKPTEFLKHFAASKKPSLSLSSYQPIPPNIKYESPMVNRTGVQSAISTETRSSESSKGVNFQRSISSNSPSSSSQSYRPEYQSLTTATKPTSSSSRTPISSRSTRNVNSWTCSSQSSQKRGTERTTSVSKRSSSSATTSTSNQSRVIIDLPFMSHFLPKLAITEGRGNACGEVGLAAMDVHRPCLILCQLSDTHNYTNTIAKLNVLNPAILLFPNTIVENQKNSKLLQRIQKKLPGVDQKSVHRRFYNDQEGMNSVKSLHLPECSSIELLVVRKYFTLAAAAALVKYVEYVENVTLASQSVPMEYQAAGEKMMIDFDTMDNLELLLSQSNKCEARSLFGILNRCYTFGGKRRLRSAILQPSFIEEDLNHRLDCVTELINNIELRKSIQGTLAKIPDIDALLKICFVPANRKIDDSSVVMINYVILLKTVLDVIPSLYQILQTTETKYFEKMTKTLTDPRFKDLANEIDKILDKDTTRVTGYAAAQFQRCFAIKADVNGLLDVARYTYSELVAEFQMKVMDLAEQYELPLKSHNTSSKGFHITLKISGRPDFSIKNLPDVFIQAQRTKNVVTMTTAELIFQNERIKQALQEVQLMSNAVLQTLLQKIRENTGCLYNICDSIAELDMIVSLSRVSSTNGYVRPNFGSKLVLKSARHPILDFTNSSVPVGNDVIATDLKNYHLITGPNMGGKSAYIKQIALIQIMAQIGCYVPAEQAEVKLIDNLFSRISFDDSIECNVSHFTLELKEMVHILHSATKNSLVIIDEFCRGTATDEGTAIAWATSEVFIHSTVHTFIATHFHFLSRLQYLYPQVSCWYFDAEIIALEDGTKPRLHFTHKLLQGVVSIENYGLKLAESTALPERIKEAANVLAKNLAKTKKKFLNTALRGQVKEEIEIDELCINLINMVDNDQLTLEKLNAKITTCDSTYNRTSQTRCSEREEDHLTQNNENSQIIAPGTIETPYTDNEEVTFRIENLGSDEDLISPQTTQESTVLPTANKNSVVMKCKSQALATLQQYNSFDSDVSNEDSERSAESNTINYHRDIAYGKFANNDNHTSSEKESPITKNNTTFTKNSSFANYETPNFTDHSSTLINISCQSSESSCQSIKTGEEFHDVRELEAPQDAEDQGMDAQGSFWECIKTVNDKVRYQSVHRRSPVKRFKTTNADSWYGKTAQNDTLPSVSVISGEELADLEDVTPYASNIGGNSHCAVKNLDSMLTEDSMITEASMFTEESMFTEDSMCAESELSHNSDCSTNSHNIRLLKETDQKDDGFSLWRQTDNETICSDLDMYQILSQERSSQKSSLHPKLHEVSLTSQCSSKPGSPYYNGEDENTCDNDNSRL</sequence>
<dbReference type="InterPro" id="IPR036187">
    <property type="entry name" value="DNA_mismatch_repair_MutS_sf"/>
</dbReference>
<dbReference type="InterPro" id="IPR000432">
    <property type="entry name" value="DNA_mismatch_repair_MutS_C"/>
</dbReference>
<dbReference type="Pfam" id="PF05192">
    <property type="entry name" value="MutS_III"/>
    <property type="match status" value="1"/>
</dbReference>
<feature type="compositionally biased region" description="Polar residues" evidence="6">
    <location>
        <begin position="133"/>
        <end position="146"/>
    </location>
</feature>
<dbReference type="GO" id="GO:0005634">
    <property type="term" value="C:nucleus"/>
    <property type="evidence" value="ECO:0007669"/>
    <property type="project" value="TreeGrafter"/>
</dbReference>
<dbReference type="GO" id="GO:0005524">
    <property type="term" value="F:ATP binding"/>
    <property type="evidence" value="ECO:0007669"/>
    <property type="project" value="UniProtKB-KW"/>
</dbReference>
<name>A0A9N9ZYW8_BEMTA</name>
<dbReference type="GO" id="GO:0006298">
    <property type="term" value="P:mismatch repair"/>
    <property type="evidence" value="ECO:0007669"/>
    <property type="project" value="InterPro"/>
</dbReference>
<feature type="region of interest" description="Disordered" evidence="6">
    <location>
        <begin position="1"/>
        <end position="21"/>
    </location>
</feature>
<gene>
    <name evidence="8" type="ORF">BEMITA_LOCUS292</name>
</gene>
<keyword evidence="5" id="KW-0469">Meiosis</keyword>
<evidence type="ECO:0000256" key="4">
    <source>
        <dbReference type="ARBA" id="ARBA00023125"/>
    </source>
</evidence>
<dbReference type="Gene3D" id="1.10.1420.10">
    <property type="match status" value="2"/>
</dbReference>
<dbReference type="Gene3D" id="3.40.50.300">
    <property type="entry name" value="P-loop containing nucleotide triphosphate hydrolases"/>
    <property type="match status" value="1"/>
</dbReference>
<feature type="compositionally biased region" description="Polar residues" evidence="6">
    <location>
        <begin position="1337"/>
        <end position="1346"/>
    </location>
</feature>
<feature type="domain" description="DNA mismatch repair proteins mutS family" evidence="7">
    <location>
        <begin position="784"/>
        <end position="800"/>
    </location>
</feature>
<dbReference type="InterPro" id="IPR007696">
    <property type="entry name" value="DNA_mismatch_repair_MutS_core"/>
</dbReference>
<dbReference type="PROSITE" id="PS00486">
    <property type="entry name" value="DNA_MISMATCH_REPAIR_2"/>
    <property type="match status" value="1"/>
</dbReference>
<dbReference type="Pfam" id="PF05190">
    <property type="entry name" value="MutS_IV"/>
    <property type="match status" value="1"/>
</dbReference>
<dbReference type="SMART" id="SM00533">
    <property type="entry name" value="MUTSd"/>
    <property type="match status" value="1"/>
</dbReference>
<reference evidence="8" key="1">
    <citation type="submission" date="2021-12" db="EMBL/GenBank/DDBJ databases">
        <authorList>
            <person name="King R."/>
        </authorList>
    </citation>
    <scope>NUCLEOTIDE SEQUENCE</scope>
</reference>
<evidence type="ECO:0000256" key="2">
    <source>
        <dbReference type="ARBA" id="ARBA00022741"/>
    </source>
</evidence>
<dbReference type="InterPro" id="IPR036678">
    <property type="entry name" value="MutS_con_dom_sf"/>
</dbReference>
<feature type="compositionally biased region" description="Low complexity" evidence="6">
    <location>
        <begin position="151"/>
        <end position="167"/>
    </location>
</feature>
<dbReference type="PANTHER" id="PTHR11361:SF21">
    <property type="entry name" value="MUTS PROTEIN HOMOLOG 4"/>
    <property type="match status" value="1"/>
</dbReference>
<comment type="similarity">
    <text evidence="1">Belongs to the DNA mismatch repair MutS family.</text>
</comment>
<keyword evidence="2" id="KW-0547">Nucleotide-binding</keyword>
<organism evidence="8 9">
    <name type="scientific">Bemisia tabaci</name>
    <name type="common">Sweetpotato whitefly</name>
    <name type="synonym">Aleurodes tabaci</name>
    <dbReference type="NCBI Taxonomy" id="7038"/>
    <lineage>
        <taxon>Eukaryota</taxon>
        <taxon>Metazoa</taxon>
        <taxon>Ecdysozoa</taxon>
        <taxon>Arthropoda</taxon>
        <taxon>Hexapoda</taxon>
        <taxon>Insecta</taxon>
        <taxon>Pterygota</taxon>
        <taxon>Neoptera</taxon>
        <taxon>Paraneoptera</taxon>
        <taxon>Hemiptera</taxon>
        <taxon>Sternorrhyncha</taxon>
        <taxon>Aleyrodoidea</taxon>
        <taxon>Aleyrodidae</taxon>
        <taxon>Aleyrodinae</taxon>
        <taxon>Bemisia</taxon>
    </lineage>
</organism>
<dbReference type="GO" id="GO:0030983">
    <property type="term" value="F:mismatched DNA binding"/>
    <property type="evidence" value="ECO:0007669"/>
    <property type="project" value="InterPro"/>
</dbReference>
<evidence type="ECO:0000313" key="9">
    <source>
        <dbReference type="Proteomes" id="UP001152759"/>
    </source>
</evidence>
<protein>
    <recommendedName>
        <fullName evidence="7">DNA mismatch repair proteins mutS family domain-containing protein</fullName>
    </recommendedName>
</protein>
<dbReference type="GO" id="GO:0140664">
    <property type="term" value="F:ATP-dependent DNA damage sensor activity"/>
    <property type="evidence" value="ECO:0007669"/>
    <property type="project" value="InterPro"/>
</dbReference>
<dbReference type="Proteomes" id="UP001152759">
    <property type="component" value="Chromosome 1"/>
</dbReference>
<dbReference type="InterPro" id="IPR027417">
    <property type="entry name" value="P-loop_NTPase"/>
</dbReference>
<feature type="compositionally biased region" description="Low complexity" evidence="6">
    <location>
        <begin position="90"/>
        <end position="132"/>
    </location>
</feature>
<dbReference type="SUPFAM" id="SSF52540">
    <property type="entry name" value="P-loop containing nucleoside triphosphate hydrolases"/>
    <property type="match status" value="1"/>
</dbReference>
<evidence type="ECO:0000256" key="1">
    <source>
        <dbReference type="ARBA" id="ARBA00006271"/>
    </source>
</evidence>
<feature type="region of interest" description="Disordered" evidence="6">
    <location>
        <begin position="68"/>
        <end position="167"/>
    </location>
</feature>
<evidence type="ECO:0000256" key="3">
    <source>
        <dbReference type="ARBA" id="ARBA00022840"/>
    </source>
</evidence>
<dbReference type="PANTHER" id="PTHR11361">
    <property type="entry name" value="DNA MISMATCH REPAIR PROTEIN MUTS FAMILY MEMBER"/>
    <property type="match status" value="1"/>
</dbReference>
<evidence type="ECO:0000256" key="5">
    <source>
        <dbReference type="ARBA" id="ARBA00023254"/>
    </source>
</evidence>
<proteinExistence type="inferred from homology"/>
<keyword evidence="4" id="KW-0238">DNA-binding</keyword>
<dbReference type="SMART" id="SM00534">
    <property type="entry name" value="MUTSac"/>
    <property type="match status" value="1"/>
</dbReference>
<keyword evidence="9" id="KW-1185">Reference proteome</keyword>
<evidence type="ECO:0000259" key="7">
    <source>
        <dbReference type="PROSITE" id="PS00486"/>
    </source>
</evidence>
<feature type="compositionally biased region" description="Polar residues" evidence="6">
    <location>
        <begin position="68"/>
        <end position="89"/>
    </location>
</feature>
<dbReference type="Gene3D" id="3.30.420.110">
    <property type="entry name" value="MutS, connector domain"/>
    <property type="match status" value="1"/>
</dbReference>